<dbReference type="PANTHER" id="PTHR33026">
    <property type="entry name" value="OS06G0360600 PROTEIN"/>
    <property type="match status" value="1"/>
</dbReference>
<feature type="region of interest" description="Disordered" evidence="2">
    <location>
        <begin position="331"/>
        <end position="355"/>
    </location>
</feature>
<dbReference type="AlphaFoldDB" id="D3IVH8"/>
<feature type="domain" description="Transposase (putative) gypsy type" evidence="3">
    <location>
        <begin position="54"/>
        <end position="117"/>
    </location>
</feature>
<accession>D3IVH8</accession>
<keyword evidence="1" id="KW-0175">Coiled coil</keyword>
<evidence type="ECO:0000256" key="1">
    <source>
        <dbReference type="SAM" id="Coils"/>
    </source>
</evidence>
<protein>
    <submittedName>
        <fullName evidence="4">Putative retrotransposon protein</fullName>
    </submittedName>
</protein>
<name>D3IVH8_PHYED</name>
<proteinExistence type="predicted"/>
<evidence type="ECO:0000313" key="4">
    <source>
        <dbReference type="EMBL" id="ADB85318.1"/>
    </source>
</evidence>
<evidence type="ECO:0000259" key="3">
    <source>
        <dbReference type="Pfam" id="PF04195"/>
    </source>
</evidence>
<evidence type="ECO:0000256" key="2">
    <source>
        <dbReference type="SAM" id="MobiDB-lite"/>
    </source>
</evidence>
<organism evidence="4">
    <name type="scientific">Phyllostachys edulis</name>
    <name type="common">Tortoise shell bamboo</name>
    <name type="synonym">Bambusa edulis</name>
    <dbReference type="NCBI Taxonomy" id="38705"/>
    <lineage>
        <taxon>Eukaryota</taxon>
        <taxon>Viridiplantae</taxon>
        <taxon>Streptophyta</taxon>
        <taxon>Embryophyta</taxon>
        <taxon>Tracheophyta</taxon>
        <taxon>Spermatophyta</taxon>
        <taxon>Magnoliopsida</taxon>
        <taxon>Liliopsida</taxon>
        <taxon>Poales</taxon>
        <taxon>Poaceae</taxon>
        <taxon>BOP clade</taxon>
        <taxon>Bambusoideae</taxon>
        <taxon>Arundinarodae</taxon>
        <taxon>Arundinarieae</taxon>
        <taxon>Arundinariinae</taxon>
        <taxon>Phyllostachys</taxon>
    </lineage>
</organism>
<sequence>MAGTASEWAESEMDAVKIQALVDVGKIPEKVLVKWIAAVGQHWPSGEIGQIPVFQAYCECGIRLPAHPFLTLVLEHFGVELVNLGPNSITVLSVFVYLCEAYLGILADLELFQYFYGMARQSRIAGSYCLKLHDRKSKGYIHMFTRSSWPGWRKRWFYWKITQDDSLTFTGKAAEKNSSWDSTPRDIGRIAPYIQAIKDLKEKGLTGWHVVKDFITRQISPLKKRVPPMWRYMRPKDPTRDYEADLLQAEINVRVKLVCEKSPPPGVAVPQILAVLSAEEKMECQKKVGMEDRQDDQEVELITIGAGMTVEKSPAPPSKKRRLVKVADKGGAGSSSFISTRSSAKSATDAAATEAREVEATEAEVIEADEPLKRKARKAKVPFYYDKETFAVSASPSFVKQLEKENWKDFMSFVKDNADPAEPTVEGSAALGVVETNLGHPESQETREMAPVQNPRPDVVVAKPILQLELRLDVVVEKKSKKSSFGKMTPKFLVRSRVQSPTPSAPEDASIEKAIAASPAEGETTIGVVEGSSETRVAEEIVASEVVASTTEVVSTTAEVVVETAEAAVEASCQGGDVPDHRAEKKIIADVPPGLQRESAVTELEDEEYFNFCADFFGPTSIVGSSAFRSRDRVPHPKDIPNRGETFDNERLEKVWWDQVAKIDKLKCPKMVFSMFARTTMNSYDRKKRNSVNRQRGVLVRLNSDEKTLADSFDYEKEESRKLREEKEDLVKKLQEEKEDKIRRLQTEVKDKTLVVHEISRIAKDKDQEIERLRSRRAGSKQRIRKKIMILNETIRIAKKNAKDIKLWEEQHVETIASHNKEIEKLDSQLAVLPLSEQVVENKQLREASTRNQQEMMSMKINLQGNITLLNNILGELRGKGKTPPEDTIAAHISTIGEQVGSLQELVTTLKANQAESIKEAVEGAVSYVLAKLKAHDPSLNVQPIDADFDCPEAEASRLIEEMQPVGRKVSEEMQLGSLSSE</sequence>
<dbReference type="EMBL" id="GQ252836">
    <property type="protein sequence ID" value="ADB85318.1"/>
    <property type="molecule type" value="Genomic_DNA"/>
</dbReference>
<reference evidence="4" key="1">
    <citation type="journal article" date="2010" name="J. Integr. Plant Biol.">
        <title>Insights into the bamboo genome: syntenic relationships to rice and sorghum.</title>
        <authorList>
            <person name="Gui Y.J."/>
            <person name="Zhou Y."/>
            <person name="Wang Y."/>
            <person name="Wang S."/>
            <person name="Wang S.Y."/>
            <person name="Hu Y."/>
            <person name="Bo S.P."/>
            <person name="Chen H."/>
            <person name="Zhou C.P."/>
            <person name="Ma N.X."/>
            <person name="Zhang T.Z."/>
            <person name="Fan L.J."/>
        </authorList>
    </citation>
    <scope>NUCLEOTIDE SEQUENCE</scope>
    <source>
        <tissue evidence="4">Shoot</tissue>
    </source>
</reference>
<feature type="coiled-coil region" evidence="1">
    <location>
        <begin position="717"/>
        <end position="801"/>
    </location>
</feature>
<feature type="compositionally biased region" description="Low complexity" evidence="2">
    <location>
        <begin position="339"/>
        <end position="353"/>
    </location>
</feature>
<dbReference type="InterPro" id="IPR007321">
    <property type="entry name" value="Transposase_28"/>
</dbReference>
<dbReference type="Pfam" id="PF04195">
    <property type="entry name" value="Transposase_28"/>
    <property type="match status" value="1"/>
</dbReference>
<dbReference type="PANTHER" id="PTHR33026:SF7">
    <property type="entry name" value="OS03G0100275 PROTEIN"/>
    <property type="match status" value="1"/>
</dbReference>